<dbReference type="Proteomes" id="UP001065265">
    <property type="component" value="Chromosome"/>
</dbReference>
<feature type="transmembrane region" description="Helical" evidence="1">
    <location>
        <begin position="48"/>
        <end position="66"/>
    </location>
</feature>
<sequence length="94" mass="9830">MALSPVMLIAILFVLGTLNIAANKAVVVSGHPMIEALPFTLRENGGRLAVMAEALLLFAAMLLAANGFPSAGWIYVIYSCGTLVAAWVILTGRA</sequence>
<feature type="transmembrane region" description="Helical" evidence="1">
    <location>
        <begin position="72"/>
        <end position="90"/>
    </location>
</feature>
<keyword evidence="3" id="KW-1185">Reference proteome</keyword>
<proteinExistence type="predicted"/>
<protein>
    <recommendedName>
        <fullName evidence="4">DUF3784 domain-containing protein</fullName>
    </recommendedName>
</protein>
<keyword evidence="1" id="KW-0472">Membrane</keyword>
<name>A0ABY5T4Y9_9SPHN</name>
<keyword evidence="1" id="KW-0812">Transmembrane</keyword>
<dbReference type="EMBL" id="CP092471">
    <property type="protein sequence ID" value="UVI40009.1"/>
    <property type="molecule type" value="Genomic_DNA"/>
</dbReference>
<feature type="transmembrane region" description="Helical" evidence="1">
    <location>
        <begin position="6"/>
        <end position="27"/>
    </location>
</feature>
<accession>A0ABY5T4Y9</accession>
<reference evidence="2" key="1">
    <citation type="submission" date="2022-02" db="EMBL/GenBank/DDBJ databases">
        <title>Qipengyuania spongiae sp. nov., isolated from marine sponge.</title>
        <authorList>
            <person name="Li Z."/>
            <person name="Zhang M."/>
        </authorList>
    </citation>
    <scope>NUCLEOTIDE SEQUENCE</scope>
    <source>
        <strain evidence="2">PHS-Z21</strain>
    </source>
</reference>
<evidence type="ECO:0008006" key="4">
    <source>
        <dbReference type="Google" id="ProtNLM"/>
    </source>
</evidence>
<keyword evidence="1" id="KW-1133">Transmembrane helix</keyword>
<gene>
    <name evidence="2" type="ORF">L1F33_03360</name>
</gene>
<evidence type="ECO:0000313" key="2">
    <source>
        <dbReference type="EMBL" id="UVI40009.1"/>
    </source>
</evidence>
<evidence type="ECO:0000256" key="1">
    <source>
        <dbReference type="SAM" id="Phobius"/>
    </source>
</evidence>
<evidence type="ECO:0000313" key="3">
    <source>
        <dbReference type="Proteomes" id="UP001065265"/>
    </source>
</evidence>
<dbReference type="RefSeq" id="WP_265559898.1">
    <property type="nucleotide sequence ID" value="NZ_CP092471.1"/>
</dbReference>
<organism evidence="2 3">
    <name type="scientific">Qipengyuania spongiae</name>
    <dbReference type="NCBI Taxonomy" id="2909673"/>
    <lineage>
        <taxon>Bacteria</taxon>
        <taxon>Pseudomonadati</taxon>
        <taxon>Pseudomonadota</taxon>
        <taxon>Alphaproteobacteria</taxon>
        <taxon>Sphingomonadales</taxon>
        <taxon>Erythrobacteraceae</taxon>
        <taxon>Qipengyuania</taxon>
    </lineage>
</organism>